<dbReference type="SUPFAM" id="SSF56112">
    <property type="entry name" value="Protein kinase-like (PK-like)"/>
    <property type="match status" value="1"/>
</dbReference>
<evidence type="ECO:0000256" key="4">
    <source>
        <dbReference type="ARBA" id="ARBA00022777"/>
    </source>
</evidence>
<proteinExistence type="inferred from homology"/>
<dbReference type="PROSITE" id="PS00108">
    <property type="entry name" value="PROTEIN_KINASE_ST"/>
    <property type="match status" value="1"/>
</dbReference>
<keyword evidence="5 7" id="KW-0067">ATP-binding</keyword>
<feature type="binding site" evidence="7">
    <location>
        <position position="445"/>
    </location>
    <ligand>
        <name>ATP</name>
        <dbReference type="ChEBI" id="CHEBI:30616"/>
    </ligand>
</feature>
<feature type="domain" description="Protein kinase" evidence="9">
    <location>
        <begin position="418"/>
        <end position="715"/>
    </location>
</feature>
<feature type="region of interest" description="Disordered" evidence="8">
    <location>
        <begin position="197"/>
        <end position="223"/>
    </location>
</feature>
<evidence type="ECO:0000256" key="2">
    <source>
        <dbReference type="ARBA" id="ARBA00022679"/>
    </source>
</evidence>
<dbReference type="InterPro" id="IPR000719">
    <property type="entry name" value="Prot_kinase_dom"/>
</dbReference>
<dbReference type="SMART" id="SM00248">
    <property type="entry name" value="ANK"/>
    <property type="match status" value="3"/>
</dbReference>
<dbReference type="InterPro" id="IPR008271">
    <property type="entry name" value="Ser/Thr_kinase_AS"/>
</dbReference>
<keyword evidence="2" id="KW-0808">Transferase</keyword>
<dbReference type="SMART" id="SM00220">
    <property type="entry name" value="S_TKc"/>
    <property type="match status" value="1"/>
</dbReference>
<dbReference type="OrthoDB" id="542708at2759"/>
<dbReference type="RefSeq" id="XP_042923099.1">
    <property type="nucleotide sequence ID" value="XM_043064531.1"/>
</dbReference>
<dbReference type="GO" id="GO:0004674">
    <property type="term" value="F:protein serine/threonine kinase activity"/>
    <property type="evidence" value="ECO:0000318"/>
    <property type="project" value="GO_Central"/>
</dbReference>
<feature type="repeat" description="ANK" evidence="6">
    <location>
        <begin position="307"/>
        <end position="339"/>
    </location>
</feature>
<evidence type="ECO:0000256" key="8">
    <source>
        <dbReference type="SAM" id="MobiDB-lite"/>
    </source>
</evidence>
<dbReference type="PANTHER" id="PTHR44329:SF261">
    <property type="entry name" value="ZINC FINGER CONTAINING PROTEIN KINASE-RELATED"/>
    <property type="match status" value="1"/>
</dbReference>
<dbReference type="Pfam" id="PF00069">
    <property type="entry name" value="Pkinase"/>
    <property type="match status" value="1"/>
</dbReference>
<evidence type="ECO:0000256" key="6">
    <source>
        <dbReference type="PROSITE-ProRule" id="PRU00023"/>
    </source>
</evidence>
<dbReference type="GO" id="GO:0005524">
    <property type="term" value="F:ATP binding"/>
    <property type="evidence" value="ECO:0007669"/>
    <property type="project" value="UniProtKB-UniRule"/>
</dbReference>
<dbReference type="Gene3D" id="3.30.200.20">
    <property type="entry name" value="Phosphorylase Kinase, domain 1"/>
    <property type="match status" value="1"/>
</dbReference>
<protein>
    <recommendedName>
        <fullName evidence="9">Protein kinase domain-containing protein</fullName>
    </recommendedName>
</protein>
<dbReference type="PANTHER" id="PTHR44329">
    <property type="entry name" value="SERINE/THREONINE-PROTEIN KINASE TNNI3K-RELATED"/>
    <property type="match status" value="1"/>
</dbReference>
<organism evidence="10 11">
    <name type="scientific">Chlamydomonas reinhardtii</name>
    <name type="common">Chlamydomonas smithii</name>
    <dbReference type="NCBI Taxonomy" id="3055"/>
    <lineage>
        <taxon>Eukaryota</taxon>
        <taxon>Viridiplantae</taxon>
        <taxon>Chlorophyta</taxon>
        <taxon>core chlorophytes</taxon>
        <taxon>Chlorophyceae</taxon>
        <taxon>CS clade</taxon>
        <taxon>Chlamydomonadales</taxon>
        <taxon>Chlamydomonadaceae</taxon>
        <taxon>Chlamydomonas</taxon>
    </lineage>
</organism>
<dbReference type="GeneID" id="5718054"/>
<dbReference type="Gramene" id="PNW81282">
    <property type="protein sequence ID" value="PNW81282"/>
    <property type="gene ID" value="CHLRE_07g349540v5"/>
</dbReference>
<dbReference type="Gene3D" id="1.25.40.20">
    <property type="entry name" value="Ankyrin repeat-containing domain"/>
    <property type="match status" value="1"/>
</dbReference>
<dbReference type="InterPro" id="IPR051681">
    <property type="entry name" value="Ser/Thr_Kinases-Pseudokinases"/>
</dbReference>
<dbReference type="AlphaFoldDB" id="A0A2K3DL72"/>
<dbReference type="EMBL" id="CM008968">
    <property type="protein sequence ID" value="PNW81282.1"/>
    <property type="molecule type" value="Genomic_DNA"/>
</dbReference>
<keyword evidence="3 7" id="KW-0547">Nucleotide-binding</keyword>
<comment type="similarity">
    <text evidence="1">Belongs to the protein kinase superfamily. TKL Ser/Thr protein kinase family.</text>
</comment>
<evidence type="ECO:0000313" key="10">
    <source>
        <dbReference type="EMBL" id="PNW81282.1"/>
    </source>
</evidence>
<evidence type="ECO:0000256" key="1">
    <source>
        <dbReference type="ARBA" id="ARBA00005843"/>
    </source>
</evidence>
<evidence type="ECO:0000259" key="9">
    <source>
        <dbReference type="PROSITE" id="PS50011"/>
    </source>
</evidence>
<accession>A0A2K3DL72</accession>
<dbReference type="PROSITE" id="PS00107">
    <property type="entry name" value="PROTEIN_KINASE_ATP"/>
    <property type="match status" value="1"/>
</dbReference>
<dbReference type="Proteomes" id="UP000006906">
    <property type="component" value="Chromosome 7"/>
</dbReference>
<dbReference type="Pfam" id="PF12796">
    <property type="entry name" value="Ank_2"/>
    <property type="match status" value="1"/>
</dbReference>
<dbReference type="GO" id="GO:0007165">
    <property type="term" value="P:signal transduction"/>
    <property type="evidence" value="ECO:0000318"/>
    <property type="project" value="GO_Central"/>
</dbReference>
<dbReference type="STRING" id="3055.A0A2K3DL72"/>
<dbReference type="InterPro" id="IPR017441">
    <property type="entry name" value="Protein_kinase_ATP_BS"/>
</dbReference>
<keyword evidence="4" id="KW-0418">Kinase</keyword>
<dbReference type="PROSITE" id="PS50297">
    <property type="entry name" value="ANK_REP_REGION"/>
    <property type="match status" value="1"/>
</dbReference>
<dbReference type="SUPFAM" id="SSF48403">
    <property type="entry name" value="Ankyrin repeat"/>
    <property type="match status" value="1"/>
</dbReference>
<sequence length="728" mass="77772">MLSCGRCGSAQQHSMHLLQQGRSLHALPPLRPAPAPRLSAVCVVAGKAKKQRQQRRDGGGGRGSGGEATVSGARPQLLPRVNGGMDAAPGFREPSVHGFSNRPNQSLPPELVLLQQLGGGLGPLANPFASFAHSFSDAFVDPFEELQKQRMISKCLQKDISPLHLAAGAGMQEDVRRMLQQWGFLPAAATEWEAEWGDYGSDRDGEGDDDGSNEFMHPDAQDFEGRTPLHWACSNVLRRHAKEAPPAPDKKRVVEWLLQAGAHADTVTHDGHTPSMYIVESAKGAEAVGCLALLQRYGADLHVLDEQGRSLLMRAAAAGNVEAARWLLEQGLDPALVDKQGRRVEHHAQRKVRKQINAAAASIVEMSSAGAAATAATPAKLGCGDALAAGPPQLLLPQRSRRLQLPPEGCPELEPRQLVWGKMLGSGSYAVVHAGSYRAQPVAIKVPKLHTEEYAINFIAQQQELQALARLAAAATAVEADCCGGSMSGAGGASHVLDFKGVVTRRDGAQALVLGRCVTALSDEAALAKLTAADRFRVARELAQGLAFMHEHGVVHKDLKIDNVLLDSTGGVKICDFGLSAIASPATNKGAGVGWAPLQDESFGGDQGGNPFWSAPELVNCWPYSGKADVWTWGIMLSQLAGWRGATPFPSMDSSTVYIVRTSPQRLGPEHLRRHILRHTRTDSTDVRQLVSDCVQADPAARPSMSEVVQRLEGMAVQALPRPERGGV</sequence>
<evidence type="ECO:0000256" key="5">
    <source>
        <dbReference type="ARBA" id="ARBA00022840"/>
    </source>
</evidence>
<name>A0A2K3DL72_CHLRE</name>
<keyword evidence="11" id="KW-1185">Reference proteome</keyword>
<dbReference type="InterPro" id="IPR036770">
    <property type="entry name" value="Ankyrin_rpt-contain_sf"/>
</dbReference>
<evidence type="ECO:0000313" key="11">
    <source>
        <dbReference type="Proteomes" id="UP000006906"/>
    </source>
</evidence>
<dbReference type="PROSITE" id="PS50011">
    <property type="entry name" value="PROTEIN_KINASE_DOM"/>
    <property type="match status" value="1"/>
</dbReference>
<feature type="region of interest" description="Disordered" evidence="8">
    <location>
        <begin position="46"/>
        <end position="104"/>
    </location>
</feature>
<gene>
    <name evidence="10" type="ORF">CHLRE_07g349540v5</name>
</gene>
<dbReference type="PROSITE" id="PS50088">
    <property type="entry name" value="ANK_REPEAT"/>
    <property type="match status" value="1"/>
</dbReference>
<evidence type="ECO:0000256" key="7">
    <source>
        <dbReference type="PROSITE-ProRule" id="PRU10141"/>
    </source>
</evidence>
<reference evidence="10 11" key="1">
    <citation type="journal article" date="2007" name="Science">
        <title>The Chlamydomonas genome reveals the evolution of key animal and plant functions.</title>
        <authorList>
            <person name="Merchant S.S."/>
            <person name="Prochnik S.E."/>
            <person name="Vallon O."/>
            <person name="Harris E.H."/>
            <person name="Karpowicz S.J."/>
            <person name="Witman G.B."/>
            <person name="Terry A."/>
            <person name="Salamov A."/>
            <person name="Fritz-Laylin L.K."/>
            <person name="Marechal-Drouard L."/>
            <person name="Marshall W.F."/>
            <person name="Qu L.H."/>
            <person name="Nelson D.R."/>
            <person name="Sanderfoot A.A."/>
            <person name="Spalding M.H."/>
            <person name="Kapitonov V.V."/>
            <person name="Ren Q."/>
            <person name="Ferris P."/>
            <person name="Lindquist E."/>
            <person name="Shapiro H."/>
            <person name="Lucas S.M."/>
            <person name="Grimwood J."/>
            <person name="Schmutz J."/>
            <person name="Cardol P."/>
            <person name="Cerutti H."/>
            <person name="Chanfreau G."/>
            <person name="Chen C.L."/>
            <person name="Cognat V."/>
            <person name="Croft M.T."/>
            <person name="Dent R."/>
            <person name="Dutcher S."/>
            <person name="Fernandez E."/>
            <person name="Fukuzawa H."/>
            <person name="Gonzalez-Ballester D."/>
            <person name="Gonzalez-Halphen D."/>
            <person name="Hallmann A."/>
            <person name="Hanikenne M."/>
            <person name="Hippler M."/>
            <person name="Inwood W."/>
            <person name="Jabbari K."/>
            <person name="Kalanon M."/>
            <person name="Kuras R."/>
            <person name="Lefebvre P.A."/>
            <person name="Lemaire S.D."/>
            <person name="Lobanov A.V."/>
            <person name="Lohr M."/>
            <person name="Manuell A."/>
            <person name="Meier I."/>
            <person name="Mets L."/>
            <person name="Mittag M."/>
            <person name="Mittelmeier T."/>
            <person name="Moroney J.V."/>
            <person name="Moseley J."/>
            <person name="Napoli C."/>
            <person name="Nedelcu A.M."/>
            <person name="Niyogi K."/>
            <person name="Novoselov S.V."/>
            <person name="Paulsen I.T."/>
            <person name="Pazour G."/>
            <person name="Purton S."/>
            <person name="Ral J.P."/>
            <person name="Riano-Pachon D.M."/>
            <person name="Riekhof W."/>
            <person name="Rymarquis L."/>
            <person name="Schroda M."/>
            <person name="Stern D."/>
            <person name="Umen J."/>
            <person name="Willows R."/>
            <person name="Wilson N."/>
            <person name="Zimmer S.L."/>
            <person name="Allmer J."/>
            <person name="Balk J."/>
            <person name="Bisova K."/>
            <person name="Chen C.J."/>
            <person name="Elias M."/>
            <person name="Gendler K."/>
            <person name="Hauser C."/>
            <person name="Lamb M.R."/>
            <person name="Ledford H."/>
            <person name="Long J.C."/>
            <person name="Minagawa J."/>
            <person name="Page M.D."/>
            <person name="Pan J."/>
            <person name="Pootakham W."/>
            <person name="Roje S."/>
            <person name="Rose A."/>
            <person name="Stahlberg E."/>
            <person name="Terauchi A.M."/>
            <person name="Yang P."/>
            <person name="Ball S."/>
            <person name="Bowler C."/>
            <person name="Dieckmann C.L."/>
            <person name="Gladyshev V.N."/>
            <person name="Green P."/>
            <person name="Jorgensen R."/>
            <person name="Mayfield S."/>
            <person name="Mueller-Roeber B."/>
            <person name="Rajamani S."/>
            <person name="Sayre R.T."/>
            <person name="Brokstein P."/>
            <person name="Dubchak I."/>
            <person name="Goodstein D."/>
            <person name="Hornick L."/>
            <person name="Huang Y.W."/>
            <person name="Jhaveri J."/>
            <person name="Luo Y."/>
            <person name="Martinez D."/>
            <person name="Ngau W.C."/>
            <person name="Otillar B."/>
            <person name="Poliakov A."/>
            <person name="Porter A."/>
            <person name="Szajkowski L."/>
            <person name="Werner G."/>
            <person name="Zhou K."/>
            <person name="Grigoriev I.V."/>
            <person name="Rokhsar D.S."/>
            <person name="Grossman A.R."/>
        </authorList>
    </citation>
    <scope>NUCLEOTIDE SEQUENCE [LARGE SCALE GENOMIC DNA]</scope>
    <source>
        <strain evidence="11">CC-503</strain>
    </source>
</reference>
<dbReference type="InterPro" id="IPR002110">
    <property type="entry name" value="Ankyrin_rpt"/>
</dbReference>
<keyword evidence="6" id="KW-0040">ANK repeat</keyword>
<dbReference type="InterPro" id="IPR011009">
    <property type="entry name" value="Kinase-like_dom_sf"/>
</dbReference>
<evidence type="ECO:0000256" key="3">
    <source>
        <dbReference type="ARBA" id="ARBA00022741"/>
    </source>
</evidence>
<dbReference type="InParanoid" id="A0A2K3DL72"/>
<dbReference type="Gene3D" id="1.10.510.10">
    <property type="entry name" value="Transferase(Phosphotransferase) domain 1"/>
    <property type="match status" value="1"/>
</dbReference>